<reference evidence="10 11" key="1">
    <citation type="submission" date="2015-01" db="EMBL/GenBank/DDBJ databases">
        <title>Comparative genomics of the lactic acid bacteria isolated from the honey bee gut.</title>
        <authorList>
            <person name="Ellegaard K.M."/>
            <person name="Tamarit D."/>
            <person name="Javelind E."/>
            <person name="Olofsson T."/>
            <person name="Andersson S.G."/>
            <person name="Vasquez A."/>
        </authorList>
    </citation>
    <scope>NUCLEOTIDE SEQUENCE [LARGE SCALE GENOMIC DNA]</scope>
    <source>
        <strain evidence="10 11">Bin4</strain>
    </source>
</reference>
<proteinExistence type="inferred from homology"/>
<accession>A0A0F4LR03</accession>
<dbReference type="Proteomes" id="UP000033558">
    <property type="component" value="Unassembled WGS sequence"/>
</dbReference>
<dbReference type="Pfam" id="PF02631">
    <property type="entry name" value="RecX_HTH2"/>
    <property type="match status" value="1"/>
</dbReference>
<dbReference type="HOGENOM" id="CLU_066607_4_0_9"/>
<dbReference type="PATRIC" id="fig|1218492.5.peg.1311"/>
<dbReference type="HAMAP" id="MF_01114">
    <property type="entry name" value="RecX"/>
    <property type="match status" value="1"/>
</dbReference>
<dbReference type="Gene3D" id="1.10.10.10">
    <property type="entry name" value="Winged helix-like DNA-binding domain superfamily/Winged helix DNA-binding domain"/>
    <property type="match status" value="4"/>
</dbReference>
<dbReference type="InterPro" id="IPR036388">
    <property type="entry name" value="WH-like_DNA-bd_sf"/>
</dbReference>
<sequence>MPLITKISTQKRPGRYNIFLDNHYAFSVSESILTRYMLVKGTKLDKLAVQQIQDAEQTDQVYQKALNYLGYQPRSRAELKQHLVEQNYSEAVIESTIKRLQALHYVDDLSYAQAVVRTAVKTTLDGPQKIARKLHQRQVESATIHQALQLFPRSLQLDNATKLAQKVKQQAHNQTLQRTRLKAQQRLLARGYSPEVIDQVLANCNWQSDPEAESALLTQVGTKLWSRYQQQSQARSKLYAALRRRGFTHEAICTFLENLD</sequence>
<evidence type="ECO:0000256" key="6">
    <source>
        <dbReference type="HAMAP-Rule" id="MF_01114"/>
    </source>
</evidence>
<dbReference type="STRING" id="1218492.JG30_11680"/>
<dbReference type="AlphaFoldDB" id="A0A0F4LR03"/>
<evidence type="ECO:0000256" key="5">
    <source>
        <dbReference type="ARBA" id="ARBA00022490"/>
    </source>
</evidence>
<comment type="function">
    <text evidence="1 6">Modulates RecA activity.</text>
</comment>
<feature type="domain" description="RecX second three-helical" evidence="7">
    <location>
        <begin position="107"/>
        <end position="148"/>
    </location>
</feature>
<dbReference type="GO" id="GO:0006282">
    <property type="term" value="P:regulation of DNA repair"/>
    <property type="evidence" value="ECO:0007669"/>
    <property type="project" value="UniProtKB-UniRule"/>
</dbReference>
<evidence type="ECO:0000256" key="1">
    <source>
        <dbReference type="ARBA" id="ARBA00003529"/>
    </source>
</evidence>
<dbReference type="EMBL" id="JXJQ01000009">
    <property type="protein sequence ID" value="KJY60980.1"/>
    <property type="molecule type" value="Genomic_DNA"/>
</dbReference>
<feature type="domain" description="RecX first three-helical" evidence="9">
    <location>
        <begin position="62"/>
        <end position="100"/>
    </location>
</feature>
<comment type="subcellular location">
    <subcellularLocation>
        <location evidence="2 6">Cytoplasm</location>
    </subcellularLocation>
</comment>
<evidence type="ECO:0000256" key="4">
    <source>
        <dbReference type="ARBA" id="ARBA00018111"/>
    </source>
</evidence>
<dbReference type="PANTHER" id="PTHR33602">
    <property type="entry name" value="REGULATORY PROTEIN RECX FAMILY PROTEIN"/>
    <property type="match status" value="1"/>
</dbReference>
<dbReference type="Pfam" id="PF21982">
    <property type="entry name" value="RecX_HTH1"/>
    <property type="match status" value="1"/>
</dbReference>
<organism evidence="10 11">
    <name type="scientific">Bombilactobacillus mellifer</name>
    <dbReference type="NCBI Taxonomy" id="1218492"/>
    <lineage>
        <taxon>Bacteria</taxon>
        <taxon>Bacillati</taxon>
        <taxon>Bacillota</taxon>
        <taxon>Bacilli</taxon>
        <taxon>Lactobacillales</taxon>
        <taxon>Lactobacillaceae</taxon>
        <taxon>Bombilactobacillus</taxon>
    </lineage>
</organism>
<feature type="domain" description="RecX third three-helical" evidence="8">
    <location>
        <begin position="156"/>
        <end position="201"/>
    </location>
</feature>
<gene>
    <name evidence="6 10" type="primary">recX</name>
    <name evidence="10" type="ORF">JG30_11680</name>
</gene>
<evidence type="ECO:0000259" key="9">
    <source>
        <dbReference type="Pfam" id="PF21982"/>
    </source>
</evidence>
<evidence type="ECO:0000259" key="7">
    <source>
        <dbReference type="Pfam" id="PF02631"/>
    </source>
</evidence>
<dbReference type="PANTHER" id="PTHR33602:SF1">
    <property type="entry name" value="REGULATORY PROTEIN RECX FAMILY PROTEIN"/>
    <property type="match status" value="1"/>
</dbReference>
<name>A0A0F4LR03_9LACO</name>
<dbReference type="InterPro" id="IPR003783">
    <property type="entry name" value="Regulatory_RecX"/>
</dbReference>
<evidence type="ECO:0000313" key="11">
    <source>
        <dbReference type="Proteomes" id="UP000033558"/>
    </source>
</evidence>
<dbReference type="OrthoDB" id="5421057at2"/>
<dbReference type="InterPro" id="IPR053926">
    <property type="entry name" value="RecX_HTH_1st"/>
</dbReference>
<evidence type="ECO:0000259" key="8">
    <source>
        <dbReference type="Pfam" id="PF21981"/>
    </source>
</evidence>
<keyword evidence="11" id="KW-1185">Reference proteome</keyword>
<protein>
    <recommendedName>
        <fullName evidence="4 6">Regulatory protein RecX</fullName>
    </recommendedName>
</protein>
<evidence type="ECO:0000256" key="2">
    <source>
        <dbReference type="ARBA" id="ARBA00004496"/>
    </source>
</evidence>
<evidence type="ECO:0000256" key="3">
    <source>
        <dbReference type="ARBA" id="ARBA00009695"/>
    </source>
</evidence>
<dbReference type="GO" id="GO:0005737">
    <property type="term" value="C:cytoplasm"/>
    <property type="evidence" value="ECO:0007669"/>
    <property type="project" value="UniProtKB-SubCell"/>
</dbReference>
<comment type="caution">
    <text evidence="10">The sequence shown here is derived from an EMBL/GenBank/DDBJ whole genome shotgun (WGS) entry which is preliminary data.</text>
</comment>
<comment type="similarity">
    <text evidence="3 6">Belongs to the RecX family.</text>
</comment>
<dbReference type="RefSeq" id="WP_046316995.1">
    <property type="nucleotide sequence ID" value="NZ_JBHSZT010000010.1"/>
</dbReference>
<dbReference type="InterPro" id="IPR053925">
    <property type="entry name" value="RecX_HTH_3rd"/>
</dbReference>
<dbReference type="InterPro" id="IPR053924">
    <property type="entry name" value="RecX_HTH_2nd"/>
</dbReference>
<dbReference type="Pfam" id="PF21981">
    <property type="entry name" value="RecX_HTH3"/>
    <property type="match status" value="1"/>
</dbReference>
<keyword evidence="5 6" id="KW-0963">Cytoplasm</keyword>
<evidence type="ECO:0000313" key="10">
    <source>
        <dbReference type="EMBL" id="KJY60980.1"/>
    </source>
</evidence>